<protein>
    <submittedName>
        <fullName evidence="8">Cleft lip and palate transmembrane protein</fullName>
    </submittedName>
</protein>
<feature type="region of interest" description="Disordered" evidence="6">
    <location>
        <begin position="589"/>
        <end position="611"/>
    </location>
</feature>
<evidence type="ECO:0000256" key="6">
    <source>
        <dbReference type="SAM" id="MobiDB-lite"/>
    </source>
</evidence>
<keyword evidence="4 7" id="KW-1133">Transmembrane helix</keyword>
<name>A0ABN7A9D7_9HEMI</name>
<keyword evidence="9" id="KW-1185">Reference proteome</keyword>
<evidence type="ECO:0000256" key="1">
    <source>
        <dbReference type="ARBA" id="ARBA00004141"/>
    </source>
</evidence>
<organism evidence="8 9">
    <name type="scientific">Nesidiocoris tenuis</name>
    <dbReference type="NCBI Taxonomy" id="355587"/>
    <lineage>
        <taxon>Eukaryota</taxon>
        <taxon>Metazoa</taxon>
        <taxon>Ecdysozoa</taxon>
        <taxon>Arthropoda</taxon>
        <taxon>Hexapoda</taxon>
        <taxon>Insecta</taxon>
        <taxon>Pterygota</taxon>
        <taxon>Neoptera</taxon>
        <taxon>Paraneoptera</taxon>
        <taxon>Hemiptera</taxon>
        <taxon>Heteroptera</taxon>
        <taxon>Panheteroptera</taxon>
        <taxon>Cimicomorpha</taxon>
        <taxon>Miridae</taxon>
        <taxon>Dicyphina</taxon>
        <taxon>Nesidiocoris</taxon>
    </lineage>
</organism>
<feature type="compositionally biased region" description="Basic and acidic residues" evidence="6">
    <location>
        <begin position="600"/>
        <end position="611"/>
    </location>
</feature>
<evidence type="ECO:0000256" key="5">
    <source>
        <dbReference type="ARBA" id="ARBA00023136"/>
    </source>
</evidence>
<evidence type="ECO:0000256" key="7">
    <source>
        <dbReference type="SAM" id="Phobius"/>
    </source>
</evidence>
<dbReference type="Proteomes" id="UP001307889">
    <property type="component" value="Chromosome 1"/>
</dbReference>
<keyword evidence="5 7" id="KW-0472">Membrane</keyword>
<comment type="subcellular location">
    <subcellularLocation>
        <location evidence="1">Membrane</location>
        <topology evidence="1">Multi-pass membrane protein</topology>
    </subcellularLocation>
</comment>
<evidence type="ECO:0000256" key="2">
    <source>
        <dbReference type="ARBA" id="ARBA00009310"/>
    </source>
</evidence>
<feature type="compositionally biased region" description="Polar residues" evidence="6">
    <location>
        <begin position="1"/>
        <end position="15"/>
    </location>
</feature>
<feature type="transmembrane region" description="Helical" evidence="7">
    <location>
        <begin position="462"/>
        <end position="481"/>
    </location>
</feature>
<dbReference type="Pfam" id="PF05602">
    <property type="entry name" value="CLPTM1"/>
    <property type="match status" value="1"/>
</dbReference>
<proteinExistence type="inferred from homology"/>
<feature type="transmembrane region" description="Helical" evidence="7">
    <location>
        <begin position="487"/>
        <end position="508"/>
    </location>
</feature>
<evidence type="ECO:0000256" key="3">
    <source>
        <dbReference type="ARBA" id="ARBA00022692"/>
    </source>
</evidence>
<accession>A0ABN7A9D7</accession>
<dbReference type="EMBL" id="AP028909">
    <property type="protein sequence ID" value="BES87889.1"/>
    <property type="molecule type" value="Genomic_DNA"/>
</dbReference>
<dbReference type="PANTHER" id="PTHR21347:SF14">
    <property type="entry name" value="LIPID SCRAMBLASE CLPTM1-RELATED"/>
    <property type="match status" value="1"/>
</dbReference>
<reference evidence="8 9" key="1">
    <citation type="submission" date="2023-09" db="EMBL/GenBank/DDBJ databases">
        <title>Nesidiocoris tenuis whole genome shotgun sequence.</title>
        <authorList>
            <person name="Shibata T."/>
            <person name="Shimoda M."/>
            <person name="Kobayashi T."/>
            <person name="Uehara T."/>
        </authorList>
    </citation>
    <scope>NUCLEOTIDE SEQUENCE [LARGE SCALE GENOMIC DNA]</scope>
    <source>
        <strain evidence="8 9">Japan</strain>
    </source>
</reference>
<gene>
    <name evidence="8" type="ORF">NTJ_00695</name>
</gene>
<keyword evidence="3 7" id="KW-0812">Transmembrane</keyword>
<feature type="transmembrane region" description="Helical" evidence="7">
    <location>
        <begin position="339"/>
        <end position="359"/>
    </location>
</feature>
<dbReference type="InterPro" id="IPR008429">
    <property type="entry name" value="CLPTM1"/>
</dbReference>
<dbReference type="PANTHER" id="PTHR21347">
    <property type="entry name" value="CLEFT LIP AND PALATE ASSOCIATED TRANSMEMBRANE PROTEIN-RELATED"/>
    <property type="match status" value="1"/>
</dbReference>
<evidence type="ECO:0000313" key="8">
    <source>
        <dbReference type="EMBL" id="BES87889.1"/>
    </source>
</evidence>
<sequence>MTENSGDTSASTAAPTNGEVAAVNGAEQPAAENNEQPQRSYWEITRNFLSRAIFMYFIINMFRRPSTTDPNNNNNTLTNRLPALNYYENSSIFDLAVYLSEFSDLQKPGAEKTLLFEHKNLVYGDWVSGPNGDGSYTFETTIEATENLRNNKSLYMHTFVIKREEAPKKKGRDKMGVAYAFTDLVKFKKLRFTKTKNLLTGESEMTDEQIEQAEKTNQVIVAHWHPNMTINLVTDFTSWVEGTVPSPLNEHLVFSPTGDYYKPVVFYNEFWNLLRDYQPINETTKTLDLRVTFQPLSLFKWQMYLGHSMRSKFTTNIFPETDDEEQDSLKEALLETSPYLLGATVVVSLLHMVFELLAFKNDIQFWKNKKSLEGLSVRSVFFNVFQSLIVLLYVLDNDTNTLIKISCFLGLCIEIWKINKVVNVSLDRERKLFGVIPRPVFKDKGSYVDSSTRQYDELAFKYLSWALFPLLAGYAVYSLLYLQHKGWYSWVLNMIYGFLLTFGFIMMTPQLFINYKLKSVAHLPWRMMSYKCLNTFIDDIFAFVIKMPTMYRLGCFRDDIIFFVFLYQRWIYKIDPSRVNEFGFSAEMENDQPQEAIDEGAQKSIEEKKED</sequence>
<feature type="transmembrane region" description="Helical" evidence="7">
    <location>
        <begin position="380"/>
        <end position="395"/>
    </location>
</feature>
<feature type="region of interest" description="Disordered" evidence="6">
    <location>
        <begin position="1"/>
        <end position="38"/>
    </location>
</feature>
<evidence type="ECO:0000256" key="4">
    <source>
        <dbReference type="ARBA" id="ARBA00022989"/>
    </source>
</evidence>
<feature type="compositionally biased region" description="Acidic residues" evidence="6">
    <location>
        <begin position="589"/>
        <end position="598"/>
    </location>
</feature>
<comment type="similarity">
    <text evidence="2">Belongs to the CLPTM1 family.</text>
</comment>
<evidence type="ECO:0000313" key="9">
    <source>
        <dbReference type="Proteomes" id="UP001307889"/>
    </source>
</evidence>